<dbReference type="Proteomes" id="UP000185490">
    <property type="component" value="Chromosome"/>
</dbReference>
<organism evidence="1 2">
    <name type="scientific">Thermosipho melanesiensis</name>
    <dbReference type="NCBI Taxonomy" id="46541"/>
    <lineage>
        <taxon>Bacteria</taxon>
        <taxon>Thermotogati</taxon>
        <taxon>Thermotogota</taxon>
        <taxon>Thermotogae</taxon>
        <taxon>Thermotogales</taxon>
        <taxon>Fervidobacteriaceae</taxon>
        <taxon>Thermosipho</taxon>
    </lineage>
</organism>
<dbReference type="RefSeq" id="WP_012057596.1">
    <property type="nucleotide sequence ID" value="NZ_CP007389.1"/>
</dbReference>
<evidence type="ECO:0000313" key="1">
    <source>
        <dbReference type="EMBL" id="APT74321.1"/>
    </source>
</evidence>
<reference evidence="1 2" key="1">
    <citation type="submission" date="2014-02" db="EMBL/GenBank/DDBJ databases">
        <title>Diversity of Thermotogales isolates from hydrothermal vents.</title>
        <authorList>
            <person name="Haverkamp T.H.A."/>
            <person name="Lossouarn J."/>
            <person name="Geslin C."/>
            <person name="Nesbo C.L."/>
        </authorList>
    </citation>
    <scope>NUCLEOTIDE SEQUENCE [LARGE SCALE GENOMIC DNA]</scope>
    <source>
        <strain evidence="1 2">431</strain>
    </source>
</reference>
<proteinExistence type="predicted"/>
<name>A0ABN4V3U9_9BACT</name>
<keyword evidence="2" id="KW-1185">Reference proteome</keyword>
<sequence>MKKLLLLIFLFFSVLILSSSIKFGMGWSFGNSYQILLGYSSDYLNFDWLFNPSDNYKHKIYVDAFFWKIENLSFYPMLFVYNAKNLSFTQFEGGIKLTFSQERFLISLSVTYPFNYEETSLSNLLHLSAKYIVPPPEPHKKWKDDLFLIINYDKQQLFLGIGLAEHF</sequence>
<evidence type="ECO:0000313" key="2">
    <source>
        <dbReference type="Proteomes" id="UP000185490"/>
    </source>
</evidence>
<gene>
    <name evidence="1" type="ORF">BW47_07365</name>
</gene>
<evidence type="ECO:0008006" key="3">
    <source>
        <dbReference type="Google" id="ProtNLM"/>
    </source>
</evidence>
<protein>
    <recommendedName>
        <fullName evidence="3">Secreted protein</fullName>
    </recommendedName>
</protein>
<dbReference type="EMBL" id="CP007389">
    <property type="protein sequence ID" value="APT74321.1"/>
    <property type="molecule type" value="Genomic_DNA"/>
</dbReference>
<accession>A0ABN4V3U9</accession>